<dbReference type="AlphaFoldDB" id="A0A9E4ZK01"/>
<dbReference type="EMBL" id="VHLL01000004">
    <property type="protein sequence ID" value="MCT8337460.1"/>
    <property type="molecule type" value="Genomic_DNA"/>
</dbReference>
<reference evidence="1" key="1">
    <citation type="submission" date="2019-06" db="EMBL/GenBank/DDBJ databases">
        <title>Methanoculleus strain from Tamsui River, Taipei, Taiwan.</title>
        <authorList>
            <person name="You Y.-T."/>
            <person name="Chen S.-C."/>
            <person name="Lai S.-J."/>
            <person name="Lee Y.-C."/>
            <person name="Lai M.-C."/>
        </authorList>
    </citation>
    <scope>NUCLEOTIDE SEQUENCE</scope>
    <source>
        <strain evidence="1">Afa-1</strain>
    </source>
</reference>
<dbReference type="Pfam" id="PF12686">
    <property type="entry name" value="DUF3800"/>
    <property type="match status" value="1"/>
</dbReference>
<dbReference type="InterPro" id="IPR024524">
    <property type="entry name" value="DUF3800"/>
</dbReference>
<name>A0A9E4ZK01_9EURY</name>
<sequence length="252" mass="29482">MKHQYFYRIRIFGSPRLFSEVIIIPEIMPSPRGVNIYIDESGDLGFTGELSPYFIIAAIIAQGPEQVQKCRTCMKRTMRKLPKKYKNIAELKYHNTDDTYRRRILEDFSKTEIEIAYVVLRKEQVYDNLRNNRQILYNYLTGSLVANIISKYGFSHEINVIIDKSLDGVSRAEFDKYLIYRSLDRDNSYHTGNYQLEVTHVDSKQNLCVQAVDFIAGAIHRHYRGHAPMADHYHIIEGNITVVLDYFKGRQK</sequence>
<organism evidence="1 2">
    <name type="scientific">Methanoculleus formosensis</name>
    <dbReference type="NCBI Taxonomy" id="2590886"/>
    <lineage>
        <taxon>Archaea</taxon>
        <taxon>Methanobacteriati</taxon>
        <taxon>Methanobacteriota</taxon>
        <taxon>Stenosarchaea group</taxon>
        <taxon>Methanomicrobia</taxon>
        <taxon>Methanomicrobiales</taxon>
        <taxon>Methanomicrobiaceae</taxon>
        <taxon>Methanoculleus</taxon>
    </lineage>
</organism>
<protein>
    <submittedName>
        <fullName evidence="1">DUF3800 domain-containing protein</fullName>
    </submittedName>
</protein>
<evidence type="ECO:0000313" key="1">
    <source>
        <dbReference type="EMBL" id="MCT8337460.1"/>
    </source>
</evidence>
<accession>A0A9E4ZK01</accession>
<evidence type="ECO:0000313" key="2">
    <source>
        <dbReference type="Proteomes" id="UP001065682"/>
    </source>
</evidence>
<gene>
    <name evidence="1" type="ORF">FKB36_08145</name>
</gene>
<comment type="caution">
    <text evidence="1">The sequence shown here is derived from an EMBL/GenBank/DDBJ whole genome shotgun (WGS) entry which is preliminary data.</text>
</comment>
<proteinExistence type="predicted"/>
<keyword evidence="2" id="KW-1185">Reference proteome</keyword>
<dbReference type="RefSeq" id="WP_261597565.1">
    <property type="nucleotide sequence ID" value="NZ_VHLL01000004.1"/>
</dbReference>
<dbReference type="Proteomes" id="UP001065682">
    <property type="component" value="Unassembled WGS sequence"/>
</dbReference>